<evidence type="ECO:0000256" key="1">
    <source>
        <dbReference type="SAM" id="SignalP"/>
    </source>
</evidence>
<dbReference type="Proteomes" id="UP000013085">
    <property type="component" value="Unassembled WGS sequence"/>
</dbReference>
<sequence>MKIKHFIPLSMAAITIMTATIPVTTALASTGNDYATVSKTDDRTVTPRYRYVLSIDTGVYPSASGTEYDLNIQGPNLVSVSGTAVLYKQTASGTYTKIDSESLRLEGNDIWYTGYLKSSGSGKYKIEFTGTAYAADGSEPISIRNYGSY</sequence>
<dbReference type="HOGENOM" id="CLU_146568_0_0_9"/>
<keyword evidence="1" id="KW-0732">Signal</keyword>
<proteinExistence type="predicted"/>
<protein>
    <submittedName>
        <fullName evidence="2">Uncharacterized protein</fullName>
    </submittedName>
</protein>
<dbReference type="RefSeq" id="WP_002595411.1">
    <property type="nucleotide sequence ID" value="NZ_KB851009.1"/>
</dbReference>
<gene>
    <name evidence="2" type="ORF">HMPREF1090_01515</name>
</gene>
<dbReference type="PATRIC" id="fig|999408.3.peg.1629"/>
<evidence type="ECO:0000313" key="2">
    <source>
        <dbReference type="EMBL" id="ENZ17965.1"/>
    </source>
</evidence>
<organism evidence="2 3">
    <name type="scientific">[Clostridium] clostridioforme 90A8</name>
    <dbReference type="NCBI Taxonomy" id="999408"/>
    <lineage>
        <taxon>Bacteria</taxon>
        <taxon>Bacillati</taxon>
        <taxon>Bacillota</taxon>
        <taxon>Clostridia</taxon>
        <taxon>Lachnospirales</taxon>
        <taxon>Lachnospiraceae</taxon>
        <taxon>Enterocloster</taxon>
    </lineage>
</organism>
<dbReference type="AlphaFoldDB" id="A0A0E2HDB1"/>
<accession>A0A0E2HDB1</accession>
<feature type="signal peptide" evidence="1">
    <location>
        <begin position="1"/>
        <end position="28"/>
    </location>
</feature>
<comment type="caution">
    <text evidence="2">The sequence shown here is derived from an EMBL/GenBank/DDBJ whole genome shotgun (WGS) entry which is preliminary data.</text>
</comment>
<name>A0A0E2HDB1_9FIRM</name>
<feature type="chain" id="PRO_5002395609" evidence="1">
    <location>
        <begin position="29"/>
        <end position="149"/>
    </location>
</feature>
<evidence type="ECO:0000313" key="3">
    <source>
        <dbReference type="Proteomes" id="UP000013085"/>
    </source>
</evidence>
<reference evidence="2 3" key="1">
    <citation type="submission" date="2013-01" db="EMBL/GenBank/DDBJ databases">
        <title>The Genome Sequence of Clostridium clostridioforme 90A8.</title>
        <authorList>
            <consortium name="The Broad Institute Genome Sequencing Platform"/>
            <person name="Earl A."/>
            <person name="Ward D."/>
            <person name="Feldgarden M."/>
            <person name="Gevers D."/>
            <person name="Courvalin P."/>
            <person name="Lambert T."/>
            <person name="Walker B."/>
            <person name="Young S.K."/>
            <person name="Zeng Q."/>
            <person name="Gargeya S."/>
            <person name="Fitzgerald M."/>
            <person name="Haas B."/>
            <person name="Abouelleil A."/>
            <person name="Alvarado L."/>
            <person name="Arachchi H.M."/>
            <person name="Berlin A.M."/>
            <person name="Chapman S.B."/>
            <person name="Dewar J."/>
            <person name="Goldberg J."/>
            <person name="Griggs A."/>
            <person name="Gujja S."/>
            <person name="Hansen M."/>
            <person name="Howarth C."/>
            <person name="Imamovic A."/>
            <person name="Larimer J."/>
            <person name="McCowan C."/>
            <person name="Murphy C."/>
            <person name="Neiman D."/>
            <person name="Pearson M."/>
            <person name="Priest M."/>
            <person name="Roberts A."/>
            <person name="Saif S."/>
            <person name="Shea T."/>
            <person name="Sisk P."/>
            <person name="Sykes S."/>
            <person name="Wortman J."/>
            <person name="Nusbaum C."/>
            <person name="Birren B."/>
        </authorList>
    </citation>
    <scope>NUCLEOTIDE SEQUENCE [LARGE SCALE GENOMIC DNA]</scope>
    <source>
        <strain evidence="2 3">90A8</strain>
    </source>
</reference>
<dbReference type="EMBL" id="AGYR01000012">
    <property type="protein sequence ID" value="ENZ17965.1"/>
    <property type="molecule type" value="Genomic_DNA"/>
</dbReference>